<dbReference type="EMBL" id="JAGTJR010000062">
    <property type="protein sequence ID" value="KAH7024287.1"/>
    <property type="molecule type" value="Genomic_DNA"/>
</dbReference>
<dbReference type="SUPFAM" id="SSF48264">
    <property type="entry name" value="Cytochrome P450"/>
    <property type="match status" value="1"/>
</dbReference>
<keyword evidence="5 8" id="KW-0560">Oxidoreductase</keyword>
<keyword evidence="9" id="KW-1133">Transmembrane helix</keyword>
<evidence type="ECO:0000256" key="4">
    <source>
        <dbReference type="ARBA" id="ARBA00022723"/>
    </source>
</evidence>
<comment type="similarity">
    <text evidence="2 8">Belongs to the cytochrome P450 family.</text>
</comment>
<evidence type="ECO:0000256" key="8">
    <source>
        <dbReference type="RuleBase" id="RU000461"/>
    </source>
</evidence>
<dbReference type="PRINTS" id="PR00465">
    <property type="entry name" value="EP450IV"/>
</dbReference>
<evidence type="ECO:0000256" key="5">
    <source>
        <dbReference type="ARBA" id="ARBA00023002"/>
    </source>
</evidence>
<evidence type="ECO:0000313" key="11">
    <source>
        <dbReference type="Proteomes" id="UP000774617"/>
    </source>
</evidence>
<keyword evidence="9" id="KW-0812">Transmembrane</keyword>
<proteinExistence type="inferred from homology"/>
<evidence type="ECO:0000313" key="10">
    <source>
        <dbReference type="EMBL" id="KAH7024287.1"/>
    </source>
</evidence>
<evidence type="ECO:0000256" key="1">
    <source>
        <dbReference type="ARBA" id="ARBA00001971"/>
    </source>
</evidence>
<organism evidence="10 11">
    <name type="scientific">Macrophomina phaseolina</name>
    <dbReference type="NCBI Taxonomy" id="35725"/>
    <lineage>
        <taxon>Eukaryota</taxon>
        <taxon>Fungi</taxon>
        <taxon>Dikarya</taxon>
        <taxon>Ascomycota</taxon>
        <taxon>Pezizomycotina</taxon>
        <taxon>Dothideomycetes</taxon>
        <taxon>Dothideomycetes incertae sedis</taxon>
        <taxon>Botryosphaeriales</taxon>
        <taxon>Botryosphaeriaceae</taxon>
        <taxon>Macrophomina</taxon>
    </lineage>
</organism>
<dbReference type="CDD" id="cd11041">
    <property type="entry name" value="CYP503A1-like"/>
    <property type="match status" value="1"/>
</dbReference>
<comment type="caution">
    <text evidence="10">The sequence shown here is derived from an EMBL/GenBank/DDBJ whole genome shotgun (WGS) entry which is preliminary data.</text>
</comment>
<sequence length="518" mass="59009">MAIHTVISSPNDLFDARVPHLLGAVLVMLTLLWYWIREERPIPGFPIANKVEGDWWFNSKAKNRLITDSNKILKEGFEKYKGKPFQILGEIGPMIVLSPELANEIRNNANLSFVHVTERAFLPQYKGLEPFGPGFNNNDIFQTTVRVNLTQSLGSITQAISDETTYALGILLPDVTKEWTSITWMPFATDLVSRISAKVFLGEPLCRNNDWLHISVMYTVNSFNAARTLRSWPPFLRPLVHLLKPEFKELQKQLADARRIINPEVEKRKRARREAIAAGQKPSKAADAIEWMLEQAKDQDYDVAMGQVMLAIAAIHTTSGMLSALLWHLAAAPEYIDELRKEIAQVFTEDGGFKKTSLYKMRLLDSCMKEAQRLHTISANALPRKALAPITLSDGTRIPAGAFVSVPTWTMRDSYYYENPDNFDGRRYLEKRSQPGNEHRWQFVTTAPEHLGFGHGQHACPGRFFASNEIKIAMTHLLMKYDWKFEGEPPLKSLRDSEWIPDPTAKIMLRAREAEIQF</sequence>
<evidence type="ECO:0000256" key="3">
    <source>
        <dbReference type="ARBA" id="ARBA00022617"/>
    </source>
</evidence>
<dbReference type="InterPro" id="IPR036396">
    <property type="entry name" value="Cyt_P450_sf"/>
</dbReference>
<keyword evidence="11" id="KW-1185">Reference proteome</keyword>
<gene>
    <name evidence="10" type="ORF">B0J12DRAFT_746362</name>
</gene>
<comment type="cofactor">
    <cofactor evidence="1">
        <name>heme</name>
        <dbReference type="ChEBI" id="CHEBI:30413"/>
    </cofactor>
</comment>
<evidence type="ECO:0000256" key="9">
    <source>
        <dbReference type="SAM" id="Phobius"/>
    </source>
</evidence>
<keyword evidence="9" id="KW-0472">Membrane</keyword>
<evidence type="ECO:0000256" key="7">
    <source>
        <dbReference type="ARBA" id="ARBA00023033"/>
    </source>
</evidence>
<dbReference type="InterPro" id="IPR017972">
    <property type="entry name" value="Cyt_P450_CS"/>
</dbReference>
<dbReference type="PANTHER" id="PTHR46206:SF2">
    <property type="entry name" value="CYTOCHROME P450 MONOOXYGENASE AUSG-RELATED"/>
    <property type="match status" value="1"/>
</dbReference>
<dbReference type="GO" id="GO:0004497">
    <property type="term" value="F:monooxygenase activity"/>
    <property type="evidence" value="ECO:0007669"/>
    <property type="project" value="UniProtKB-KW"/>
</dbReference>
<keyword evidence="3 8" id="KW-0349">Heme</keyword>
<dbReference type="Gene3D" id="1.10.630.10">
    <property type="entry name" value="Cytochrome P450"/>
    <property type="match status" value="1"/>
</dbReference>
<evidence type="ECO:0000256" key="6">
    <source>
        <dbReference type="ARBA" id="ARBA00023004"/>
    </source>
</evidence>
<reference evidence="10 11" key="1">
    <citation type="journal article" date="2021" name="Nat. Commun.">
        <title>Genetic determinants of endophytism in the Arabidopsis root mycobiome.</title>
        <authorList>
            <person name="Mesny F."/>
            <person name="Miyauchi S."/>
            <person name="Thiergart T."/>
            <person name="Pickel B."/>
            <person name="Atanasova L."/>
            <person name="Karlsson M."/>
            <person name="Huettel B."/>
            <person name="Barry K.W."/>
            <person name="Haridas S."/>
            <person name="Chen C."/>
            <person name="Bauer D."/>
            <person name="Andreopoulos W."/>
            <person name="Pangilinan J."/>
            <person name="LaButti K."/>
            <person name="Riley R."/>
            <person name="Lipzen A."/>
            <person name="Clum A."/>
            <person name="Drula E."/>
            <person name="Henrissat B."/>
            <person name="Kohler A."/>
            <person name="Grigoriev I.V."/>
            <person name="Martin F.M."/>
            <person name="Hacquard S."/>
        </authorList>
    </citation>
    <scope>NUCLEOTIDE SEQUENCE [LARGE SCALE GENOMIC DNA]</scope>
    <source>
        <strain evidence="10 11">MPI-SDFR-AT-0080</strain>
    </source>
</reference>
<feature type="transmembrane region" description="Helical" evidence="9">
    <location>
        <begin position="18"/>
        <end position="36"/>
    </location>
</feature>
<protein>
    <submittedName>
        <fullName evidence="10">P450 monooxygenase</fullName>
    </submittedName>
</protein>
<evidence type="ECO:0000256" key="2">
    <source>
        <dbReference type="ARBA" id="ARBA00010617"/>
    </source>
</evidence>
<name>A0ABQ8FSW1_9PEZI</name>
<accession>A0ABQ8FSW1</accession>
<dbReference type="Proteomes" id="UP000774617">
    <property type="component" value="Unassembled WGS sequence"/>
</dbReference>
<keyword evidence="4 8" id="KW-0479">Metal-binding</keyword>
<dbReference type="InterPro" id="IPR001128">
    <property type="entry name" value="Cyt_P450"/>
</dbReference>
<dbReference type="PROSITE" id="PS00086">
    <property type="entry name" value="CYTOCHROME_P450"/>
    <property type="match status" value="1"/>
</dbReference>
<dbReference type="Pfam" id="PF00067">
    <property type="entry name" value="p450"/>
    <property type="match status" value="1"/>
</dbReference>
<keyword evidence="7 8" id="KW-0503">Monooxygenase</keyword>
<dbReference type="InterPro" id="IPR002403">
    <property type="entry name" value="Cyt_P450_E_grp-IV"/>
</dbReference>
<keyword evidence="6 8" id="KW-0408">Iron</keyword>
<dbReference type="PANTHER" id="PTHR46206">
    <property type="entry name" value="CYTOCHROME P450"/>
    <property type="match status" value="1"/>
</dbReference>